<keyword evidence="2 6" id="KW-0812">Transmembrane</keyword>
<feature type="transmembrane region" description="Helical" evidence="6">
    <location>
        <begin position="443"/>
        <end position="465"/>
    </location>
</feature>
<dbReference type="GO" id="GO:0000329">
    <property type="term" value="C:fungal-type vacuole membrane"/>
    <property type="evidence" value="ECO:0007669"/>
    <property type="project" value="TreeGrafter"/>
</dbReference>
<keyword evidence="3 6" id="KW-1133">Transmembrane helix</keyword>
<protein>
    <submittedName>
        <fullName evidence="8">Major facilitator superfamily domain-containing protein</fullName>
    </submittedName>
</protein>
<evidence type="ECO:0000313" key="8">
    <source>
        <dbReference type="EMBL" id="KAH7312688.1"/>
    </source>
</evidence>
<keyword evidence="9" id="KW-1185">Reference proteome</keyword>
<feature type="transmembrane region" description="Helical" evidence="6">
    <location>
        <begin position="174"/>
        <end position="194"/>
    </location>
</feature>
<evidence type="ECO:0000256" key="2">
    <source>
        <dbReference type="ARBA" id="ARBA00022692"/>
    </source>
</evidence>
<feature type="transmembrane region" description="Helical" evidence="6">
    <location>
        <begin position="338"/>
        <end position="364"/>
    </location>
</feature>
<evidence type="ECO:0000313" key="9">
    <source>
        <dbReference type="Proteomes" id="UP000813444"/>
    </source>
</evidence>
<dbReference type="PANTHER" id="PTHR23501:SF6">
    <property type="entry name" value="MULTIDRUG TRANSPORTER, PUTATIVE (AFU_ORTHOLOGUE AFUA_3G14560)-RELATED"/>
    <property type="match status" value="1"/>
</dbReference>
<dbReference type="Pfam" id="PF07690">
    <property type="entry name" value="MFS_1"/>
    <property type="match status" value="1"/>
</dbReference>
<evidence type="ECO:0000259" key="7">
    <source>
        <dbReference type="PROSITE" id="PS50850"/>
    </source>
</evidence>
<dbReference type="InterPro" id="IPR020846">
    <property type="entry name" value="MFS_dom"/>
</dbReference>
<dbReference type="Proteomes" id="UP000813444">
    <property type="component" value="Unassembled WGS sequence"/>
</dbReference>
<reference evidence="8" key="1">
    <citation type="journal article" date="2021" name="Nat. Commun.">
        <title>Genetic determinants of endophytism in the Arabidopsis root mycobiome.</title>
        <authorList>
            <person name="Mesny F."/>
            <person name="Miyauchi S."/>
            <person name="Thiergart T."/>
            <person name="Pickel B."/>
            <person name="Atanasova L."/>
            <person name="Karlsson M."/>
            <person name="Huettel B."/>
            <person name="Barry K.W."/>
            <person name="Haridas S."/>
            <person name="Chen C."/>
            <person name="Bauer D."/>
            <person name="Andreopoulos W."/>
            <person name="Pangilinan J."/>
            <person name="LaButti K."/>
            <person name="Riley R."/>
            <person name="Lipzen A."/>
            <person name="Clum A."/>
            <person name="Drula E."/>
            <person name="Henrissat B."/>
            <person name="Kohler A."/>
            <person name="Grigoriev I.V."/>
            <person name="Martin F.M."/>
            <person name="Hacquard S."/>
        </authorList>
    </citation>
    <scope>NUCLEOTIDE SEQUENCE</scope>
    <source>
        <strain evidence="8">MPI-CAGE-CH-0235</strain>
    </source>
</reference>
<dbReference type="OrthoDB" id="4160219at2759"/>
<feature type="transmembrane region" description="Helical" evidence="6">
    <location>
        <begin position="117"/>
        <end position="135"/>
    </location>
</feature>
<feature type="transmembrane region" description="Helical" evidence="6">
    <location>
        <begin position="521"/>
        <end position="541"/>
    </location>
</feature>
<feature type="transmembrane region" description="Helical" evidence="6">
    <location>
        <begin position="206"/>
        <end position="225"/>
    </location>
</feature>
<comment type="subcellular location">
    <subcellularLocation>
        <location evidence="1">Membrane</location>
        <topology evidence="1">Multi-pass membrane protein</topology>
    </subcellularLocation>
</comment>
<feature type="compositionally biased region" description="Basic and acidic residues" evidence="5">
    <location>
        <begin position="557"/>
        <end position="570"/>
    </location>
</feature>
<name>A0A8K0SNR0_9HYPO</name>
<dbReference type="SUPFAM" id="SSF103473">
    <property type="entry name" value="MFS general substrate transporter"/>
    <property type="match status" value="1"/>
</dbReference>
<feature type="transmembrane region" description="Helical" evidence="6">
    <location>
        <begin position="147"/>
        <end position="167"/>
    </location>
</feature>
<dbReference type="PROSITE" id="PS50850">
    <property type="entry name" value="MFS"/>
    <property type="match status" value="1"/>
</dbReference>
<dbReference type="PANTHER" id="PTHR23501">
    <property type="entry name" value="MAJOR FACILITATOR SUPERFAMILY"/>
    <property type="match status" value="1"/>
</dbReference>
<dbReference type="GO" id="GO:0015174">
    <property type="term" value="F:basic amino acid transmembrane transporter activity"/>
    <property type="evidence" value="ECO:0007669"/>
    <property type="project" value="TreeGrafter"/>
</dbReference>
<feature type="transmembrane region" description="Helical" evidence="6">
    <location>
        <begin position="271"/>
        <end position="287"/>
    </location>
</feature>
<evidence type="ECO:0000256" key="4">
    <source>
        <dbReference type="ARBA" id="ARBA00023136"/>
    </source>
</evidence>
<evidence type="ECO:0000256" key="6">
    <source>
        <dbReference type="SAM" id="Phobius"/>
    </source>
</evidence>
<feature type="region of interest" description="Disordered" evidence="5">
    <location>
        <begin position="1"/>
        <end position="38"/>
    </location>
</feature>
<proteinExistence type="predicted"/>
<comment type="caution">
    <text evidence="8">The sequence shown here is derived from an EMBL/GenBank/DDBJ whole genome shotgun (WGS) entry which is preliminary data.</text>
</comment>
<dbReference type="AlphaFoldDB" id="A0A8K0SNR0"/>
<feature type="transmembrane region" description="Helical" evidence="6">
    <location>
        <begin position="50"/>
        <end position="68"/>
    </location>
</feature>
<feature type="transmembrane region" description="Helical" evidence="6">
    <location>
        <begin position="246"/>
        <end position="265"/>
    </location>
</feature>
<evidence type="ECO:0000256" key="1">
    <source>
        <dbReference type="ARBA" id="ARBA00004141"/>
    </source>
</evidence>
<feature type="transmembrane region" description="Helical" evidence="6">
    <location>
        <begin position="371"/>
        <end position="392"/>
    </location>
</feature>
<feature type="region of interest" description="Disordered" evidence="5">
    <location>
        <begin position="543"/>
        <end position="570"/>
    </location>
</feature>
<dbReference type="EMBL" id="JAGPNK010000010">
    <property type="protein sequence ID" value="KAH7312688.1"/>
    <property type="molecule type" value="Genomic_DNA"/>
</dbReference>
<keyword evidence="4 6" id="KW-0472">Membrane</keyword>
<gene>
    <name evidence="8" type="ORF">B0I35DRAFT_437527</name>
</gene>
<evidence type="ECO:0000256" key="5">
    <source>
        <dbReference type="SAM" id="MobiDB-lite"/>
    </source>
</evidence>
<organism evidence="8 9">
    <name type="scientific">Stachybotrys elegans</name>
    <dbReference type="NCBI Taxonomy" id="80388"/>
    <lineage>
        <taxon>Eukaryota</taxon>
        <taxon>Fungi</taxon>
        <taxon>Dikarya</taxon>
        <taxon>Ascomycota</taxon>
        <taxon>Pezizomycotina</taxon>
        <taxon>Sordariomycetes</taxon>
        <taxon>Hypocreomycetidae</taxon>
        <taxon>Hypocreales</taxon>
        <taxon>Stachybotryaceae</taxon>
        <taxon>Stachybotrys</taxon>
    </lineage>
</organism>
<evidence type="ECO:0000256" key="3">
    <source>
        <dbReference type="ARBA" id="ARBA00022989"/>
    </source>
</evidence>
<dbReference type="InterPro" id="IPR011701">
    <property type="entry name" value="MFS"/>
</dbReference>
<dbReference type="Gene3D" id="1.20.1250.20">
    <property type="entry name" value="MFS general substrate transporter like domains"/>
    <property type="match status" value="1"/>
</dbReference>
<feature type="transmembrane region" description="Helical" evidence="6">
    <location>
        <begin position="88"/>
        <end position="105"/>
    </location>
</feature>
<feature type="transmembrane region" description="Helical" evidence="6">
    <location>
        <begin position="398"/>
        <end position="422"/>
    </location>
</feature>
<dbReference type="InterPro" id="IPR036259">
    <property type="entry name" value="MFS_trans_sf"/>
</dbReference>
<sequence>MPSESVLGEPSGANGNSPEIDETSRLLPPSTDHDVEHEGPRIKLSRFRGIALGISLWIMILTQTINFSGMSMIQGFIARELEADFSPMWLSTSFFIPVSALSPFVGRLATIFPARSLLVPTATLTALGSLVSAFAPSAHAFMVGRAVSGAGSAGILPLVVVLVLEVTTEKSRGIFVGMINAGATVGVAMGAFLYGALVEPLGWRPLFWIQSPVILAAGVGAYLSLPAPSKPRDYKSTAVRDKLKQIDYLGAALLVTTIVLFLYGLADVIEVIPLLLALVSLVAFILIETRFATDPIIPLNVLLSPGVLLTCFSQLGVMSARWSLLFYSPIFMSAVRGAALSTAGAVLIPTNVGFGIGGVIVGWLHVRRSGAFWLPSIVALAIFAASLALVAMVATVEAPIWCFVALLFANGFSIGAGLNYTLAHLLHLTSGRDAQYVATSLLATFRMFAGSFGTAIGGGVFYRLLRALLTQGFLDLDGTEELSPARKKLIAKLLVSHLYGDSSEEVHQVTVQAYAGAARGLWHAAAILALIMTILQAMTGWKGPEQEDANREEEEEARLNAAEHDTVPEA</sequence>
<accession>A0A8K0SNR0</accession>
<feature type="domain" description="Major facilitator superfamily (MFS) profile" evidence="7">
    <location>
        <begin position="52"/>
        <end position="547"/>
    </location>
</feature>
<feature type="transmembrane region" description="Helical" evidence="6">
    <location>
        <begin position="299"/>
        <end position="318"/>
    </location>
</feature>